<dbReference type="Pfam" id="PF00172">
    <property type="entry name" value="Zn_clus"/>
    <property type="match status" value="1"/>
</dbReference>
<name>A0A8K0JQB1_9TREE</name>
<evidence type="ECO:0000313" key="9">
    <source>
        <dbReference type="EMBL" id="KAG7570975.1"/>
    </source>
</evidence>
<evidence type="ECO:0000256" key="6">
    <source>
        <dbReference type="ARBA" id="ARBA00023242"/>
    </source>
</evidence>
<evidence type="ECO:0000259" key="8">
    <source>
        <dbReference type="PROSITE" id="PS50048"/>
    </source>
</evidence>
<feature type="compositionally biased region" description="Low complexity" evidence="7">
    <location>
        <begin position="631"/>
        <end position="641"/>
    </location>
</feature>
<feature type="region of interest" description="Disordered" evidence="7">
    <location>
        <begin position="606"/>
        <end position="676"/>
    </location>
</feature>
<dbReference type="EMBL" id="JABELV010000014">
    <property type="protein sequence ID" value="KAG7570975.1"/>
    <property type="molecule type" value="Genomic_DNA"/>
</dbReference>
<evidence type="ECO:0000256" key="5">
    <source>
        <dbReference type="ARBA" id="ARBA00023163"/>
    </source>
</evidence>
<evidence type="ECO:0000256" key="1">
    <source>
        <dbReference type="ARBA" id="ARBA00022723"/>
    </source>
</evidence>
<dbReference type="AlphaFoldDB" id="A0A8K0JQB1"/>
<dbReference type="CDD" id="cd00067">
    <property type="entry name" value="GAL4"/>
    <property type="match status" value="1"/>
</dbReference>
<dbReference type="InterPro" id="IPR052360">
    <property type="entry name" value="Transcr_Regulatory_Proteins"/>
</dbReference>
<feature type="compositionally biased region" description="Basic and acidic residues" evidence="7">
    <location>
        <begin position="17"/>
        <end position="26"/>
    </location>
</feature>
<accession>A0A8K0JQB1</accession>
<dbReference type="GO" id="GO:0003677">
    <property type="term" value="F:DNA binding"/>
    <property type="evidence" value="ECO:0007669"/>
    <property type="project" value="UniProtKB-KW"/>
</dbReference>
<dbReference type="PROSITE" id="PS50048">
    <property type="entry name" value="ZN2_CY6_FUNGAL_2"/>
    <property type="match status" value="1"/>
</dbReference>
<feature type="compositionally biased region" description="Polar residues" evidence="7">
    <location>
        <begin position="606"/>
        <end position="620"/>
    </location>
</feature>
<dbReference type="InterPro" id="IPR036864">
    <property type="entry name" value="Zn2-C6_fun-type_DNA-bd_sf"/>
</dbReference>
<evidence type="ECO:0000313" key="10">
    <source>
        <dbReference type="Proteomes" id="UP000812966"/>
    </source>
</evidence>
<dbReference type="PANTHER" id="PTHR36206">
    <property type="entry name" value="ASPERCRYPTIN BIOSYNTHESIS CLUSTER-SPECIFIC TRANSCRIPTION REGULATOR ATNN-RELATED"/>
    <property type="match status" value="1"/>
</dbReference>
<feature type="compositionally biased region" description="Gly residues" evidence="7">
    <location>
        <begin position="227"/>
        <end position="241"/>
    </location>
</feature>
<feature type="compositionally biased region" description="Low complexity" evidence="7">
    <location>
        <begin position="75"/>
        <end position="96"/>
    </location>
</feature>
<keyword evidence="4" id="KW-0238">DNA-binding</keyword>
<feature type="region of interest" description="Disordered" evidence="7">
    <location>
        <begin position="1"/>
        <end position="305"/>
    </location>
</feature>
<proteinExistence type="predicted"/>
<keyword evidence="2" id="KW-0862">Zinc</keyword>
<feature type="compositionally biased region" description="Low complexity" evidence="7">
    <location>
        <begin position="149"/>
        <end position="164"/>
    </location>
</feature>
<dbReference type="GO" id="GO:0008270">
    <property type="term" value="F:zinc ion binding"/>
    <property type="evidence" value="ECO:0007669"/>
    <property type="project" value="InterPro"/>
</dbReference>
<gene>
    <name evidence="9" type="ORF">FFLO_01069</name>
</gene>
<comment type="caution">
    <text evidence="9">The sequence shown here is derived from an EMBL/GenBank/DDBJ whole genome shotgun (WGS) entry which is preliminary data.</text>
</comment>
<feature type="compositionally biased region" description="Polar residues" evidence="7">
    <location>
        <begin position="1"/>
        <end position="14"/>
    </location>
</feature>
<feature type="compositionally biased region" description="Polar residues" evidence="7">
    <location>
        <begin position="662"/>
        <end position="672"/>
    </location>
</feature>
<feature type="compositionally biased region" description="Low complexity" evidence="7">
    <location>
        <begin position="249"/>
        <end position="261"/>
    </location>
</feature>
<protein>
    <recommendedName>
        <fullName evidence="8">Zn(2)-C6 fungal-type domain-containing protein</fullName>
    </recommendedName>
</protein>
<feature type="compositionally biased region" description="Polar residues" evidence="7">
    <location>
        <begin position="523"/>
        <end position="543"/>
    </location>
</feature>
<evidence type="ECO:0000256" key="2">
    <source>
        <dbReference type="ARBA" id="ARBA00022833"/>
    </source>
</evidence>
<sequence length="725" mass="77314">MSPATPSLRSTSIQKNRHADLARHDSAPSPRSAPPYHRQYSYHTDDHRPTPPPPPPPAAQSHRSKRNSYLFDTQSNSNSSPSISHNNTNISSGFQQQHHHQHQNQHSSSAHHQQHLNNSNNNGTTTNNINSSNNNSNSLYRTTLPHLYQSQSQASQSQQTSASAYQPHTTAGNDIPTAPYTFPPSATGLLSSLHSSQQQQTQPQVSPSHSPYLSYNPYSSSTNGNLNGHGNGNGNGNGIGTGNPSAFLSQSQGQGHNHQNGYSTPAGSRISSYSGLKVSPPGPGTGSGLGSGHEQGAGQGQGTGQGSNGDYLAAYELAVANAVAGNLRGQNGAGESAQYAQSPLTLDHFRQYSRQTSPQRHFSLDPRSTLHTAVNTPDISPDRSAASTPGLASGAHGSHAGSTRKAKYTRSRTGCLGCRVKRVKCDEGRPECKRCVNAKRGCVYPALQDLPKATIRALAAKKRQDSGDSTGDDEISSDRKRARVSGSAGGETSVDHYMNLIDEEGNVKAAYGHQHERAGMTHFNGNGNGNAQNHPSPINTIGFSSAPQSAAPSWAAQNHPTYGTQNDYGRIPPVSIPSYPLSAQGYSNSISSYHLNATPGYYNGGMNQFKQASTQPSGGQDQRMPAHLPHSYQQQSQQSYSTQNGTPMLDHHMKRNDYANGNGHTHNATAISSPDDGIGSVDNGLIAQHRTSDPQYLSDISRLTSPTLKRSALVGGNAYHMREDA</sequence>
<dbReference type="InterPro" id="IPR001138">
    <property type="entry name" value="Zn2Cys6_DnaBD"/>
</dbReference>
<dbReference type="PROSITE" id="PS00463">
    <property type="entry name" value="ZN2_CY6_FUNGAL_1"/>
    <property type="match status" value="1"/>
</dbReference>
<keyword evidence="1" id="KW-0479">Metal-binding</keyword>
<feature type="compositionally biased region" description="Polar residues" evidence="7">
    <location>
        <begin position="558"/>
        <end position="567"/>
    </location>
</feature>
<feature type="compositionally biased region" description="Polar residues" evidence="7">
    <location>
        <begin position="369"/>
        <end position="378"/>
    </location>
</feature>
<feature type="compositionally biased region" description="Polar residues" evidence="7">
    <location>
        <begin position="262"/>
        <end position="274"/>
    </location>
</feature>
<feature type="region of interest" description="Disordered" evidence="7">
    <location>
        <begin position="522"/>
        <end position="569"/>
    </location>
</feature>
<keyword evidence="3" id="KW-0805">Transcription regulation</keyword>
<keyword evidence="10" id="KW-1185">Reference proteome</keyword>
<feature type="compositionally biased region" description="Low complexity" evidence="7">
    <location>
        <begin position="189"/>
        <end position="226"/>
    </location>
</feature>
<keyword evidence="5" id="KW-0804">Transcription</keyword>
<dbReference type="PANTHER" id="PTHR36206:SF12">
    <property type="entry name" value="ASPERCRYPTIN BIOSYNTHESIS CLUSTER-SPECIFIC TRANSCRIPTION REGULATOR ATNN-RELATED"/>
    <property type="match status" value="1"/>
</dbReference>
<feature type="region of interest" description="Disordered" evidence="7">
    <location>
        <begin position="354"/>
        <end position="406"/>
    </location>
</feature>
<dbReference type="Gene3D" id="4.10.240.10">
    <property type="entry name" value="Zn(2)-C6 fungal-type DNA-binding domain"/>
    <property type="match status" value="1"/>
</dbReference>
<reference evidence="9" key="1">
    <citation type="submission" date="2020-04" db="EMBL/GenBank/DDBJ databases">
        <title>Analysis of mating type loci in Filobasidium floriforme.</title>
        <authorList>
            <person name="Nowrousian M."/>
        </authorList>
    </citation>
    <scope>NUCLEOTIDE SEQUENCE</scope>
    <source>
        <strain evidence="9">CBS 6242</strain>
    </source>
</reference>
<keyword evidence="6" id="KW-0539">Nucleus</keyword>
<evidence type="ECO:0000256" key="4">
    <source>
        <dbReference type="ARBA" id="ARBA00023125"/>
    </source>
</evidence>
<organism evidence="9 10">
    <name type="scientific">Filobasidium floriforme</name>
    <dbReference type="NCBI Taxonomy" id="5210"/>
    <lineage>
        <taxon>Eukaryota</taxon>
        <taxon>Fungi</taxon>
        <taxon>Dikarya</taxon>
        <taxon>Basidiomycota</taxon>
        <taxon>Agaricomycotina</taxon>
        <taxon>Tremellomycetes</taxon>
        <taxon>Filobasidiales</taxon>
        <taxon>Filobasidiaceae</taxon>
        <taxon>Filobasidium</taxon>
    </lineage>
</organism>
<dbReference type="SMART" id="SM00066">
    <property type="entry name" value="GAL4"/>
    <property type="match status" value="1"/>
</dbReference>
<evidence type="ECO:0000256" key="3">
    <source>
        <dbReference type="ARBA" id="ARBA00023015"/>
    </source>
</evidence>
<feature type="compositionally biased region" description="Low complexity" evidence="7">
    <location>
        <begin position="392"/>
        <end position="401"/>
    </location>
</feature>
<feature type="compositionally biased region" description="Low complexity" evidence="7">
    <location>
        <begin position="104"/>
        <end position="138"/>
    </location>
</feature>
<feature type="compositionally biased region" description="Low complexity" evidence="7">
    <location>
        <begin position="544"/>
        <end position="557"/>
    </location>
</feature>
<feature type="domain" description="Zn(2)-C6 fungal-type" evidence="8">
    <location>
        <begin position="414"/>
        <end position="444"/>
    </location>
</feature>
<dbReference type="Proteomes" id="UP000812966">
    <property type="component" value="Unassembled WGS sequence"/>
</dbReference>
<feature type="region of interest" description="Disordered" evidence="7">
    <location>
        <begin position="459"/>
        <end position="494"/>
    </location>
</feature>
<dbReference type="GO" id="GO:0000981">
    <property type="term" value="F:DNA-binding transcription factor activity, RNA polymerase II-specific"/>
    <property type="evidence" value="ECO:0007669"/>
    <property type="project" value="InterPro"/>
</dbReference>
<feature type="compositionally biased region" description="Gly residues" evidence="7">
    <location>
        <begin position="284"/>
        <end position="305"/>
    </location>
</feature>
<dbReference type="SUPFAM" id="SSF57701">
    <property type="entry name" value="Zn2/Cys6 DNA-binding domain"/>
    <property type="match status" value="1"/>
</dbReference>
<evidence type="ECO:0000256" key="7">
    <source>
        <dbReference type="SAM" id="MobiDB-lite"/>
    </source>
</evidence>